<feature type="domain" description="Peptidase S1" evidence="5">
    <location>
        <begin position="20"/>
        <end position="270"/>
    </location>
</feature>
<accession>A0A922CLM3</accession>
<reference evidence="6" key="2">
    <citation type="submission" date="2020-12" db="EMBL/GenBank/DDBJ databases">
        <authorList>
            <person name="Kanost M."/>
        </authorList>
    </citation>
    <scope>NUCLEOTIDE SEQUENCE</scope>
</reference>
<dbReference type="EMBL" id="JH668393">
    <property type="protein sequence ID" value="KAG6450787.1"/>
    <property type="molecule type" value="Genomic_DNA"/>
</dbReference>
<dbReference type="Pfam" id="PF00089">
    <property type="entry name" value="Trypsin"/>
    <property type="match status" value="1"/>
</dbReference>
<dbReference type="InterPro" id="IPR043504">
    <property type="entry name" value="Peptidase_S1_PA_chymotrypsin"/>
</dbReference>
<feature type="signal peptide" evidence="4">
    <location>
        <begin position="1"/>
        <end position="21"/>
    </location>
</feature>
<sequence length="433" mass="48806">MYTYISIILCFAIYCSEKVLADGDNEVKRGAFPFMAFIYYPDETIVDARGLRFLRSAVLIRPDWLVTSAVGPSVLNTPYANFPRKTLLARLGAVTIDSNTTLNEDEDEQEREVIQIVRPYNHSATQWWLTDISLMKTLLPFNVTSAVNIATFNFKRDYNEKNCFILVYSKRDVNLTEDKILMQLFVELLPSTRETCGPHFVGDTMICAADSNEHKDAIYDPDFCQGNSGGPLLCDNEVIGLQTYIENNCKQPHLYQLMSAWDNFITCGTEDACQEEKCANVCIVATKDNPVTEHVVTPTQKTEDEKLYIETQLNIEDSTTTTLEEKTIEQDETVVSPTKTTIITSTIKELTTKTKHSTTMDHTRSHGTVALDDNTPETTDWTTGKSEEIKEIERRISMEAQQQQKAPVTSRAKSTICVLETILSAFLISTCLA</sequence>
<evidence type="ECO:0000256" key="2">
    <source>
        <dbReference type="ARBA" id="ARBA00024195"/>
    </source>
</evidence>
<proteinExistence type="inferred from homology"/>
<keyword evidence="7" id="KW-1185">Reference proteome</keyword>
<dbReference type="PROSITE" id="PS50240">
    <property type="entry name" value="TRYPSIN_DOM"/>
    <property type="match status" value="1"/>
</dbReference>
<comment type="similarity">
    <text evidence="2">Belongs to the peptidase S1 family. CLIP subfamily.</text>
</comment>
<dbReference type="GO" id="GO:0004252">
    <property type="term" value="F:serine-type endopeptidase activity"/>
    <property type="evidence" value="ECO:0007669"/>
    <property type="project" value="InterPro"/>
</dbReference>
<protein>
    <recommendedName>
        <fullName evidence="5">Peptidase S1 domain-containing protein</fullName>
    </recommendedName>
</protein>
<gene>
    <name evidence="6" type="ORF">O3G_MSEX006750</name>
</gene>
<organism evidence="6 7">
    <name type="scientific">Manduca sexta</name>
    <name type="common">Tobacco hawkmoth</name>
    <name type="synonym">Tobacco hornworm</name>
    <dbReference type="NCBI Taxonomy" id="7130"/>
    <lineage>
        <taxon>Eukaryota</taxon>
        <taxon>Metazoa</taxon>
        <taxon>Ecdysozoa</taxon>
        <taxon>Arthropoda</taxon>
        <taxon>Hexapoda</taxon>
        <taxon>Insecta</taxon>
        <taxon>Pterygota</taxon>
        <taxon>Neoptera</taxon>
        <taxon>Endopterygota</taxon>
        <taxon>Lepidoptera</taxon>
        <taxon>Glossata</taxon>
        <taxon>Ditrysia</taxon>
        <taxon>Bombycoidea</taxon>
        <taxon>Sphingidae</taxon>
        <taxon>Sphinginae</taxon>
        <taxon>Sphingini</taxon>
        <taxon>Manduca</taxon>
    </lineage>
</organism>
<keyword evidence="4" id="KW-0732">Signal</keyword>
<name>A0A922CLM3_MANSE</name>
<dbReference type="GO" id="GO:0006508">
    <property type="term" value="P:proteolysis"/>
    <property type="evidence" value="ECO:0007669"/>
    <property type="project" value="InterPro"/>
</dbReference>
<dbReference type="AlphaFoldDB" id="A0A922CLM3"/>
<evidence type="ECO:0000256" key="3">
    <source>
        <dbReference type="SAM" id="MobiDB-lite"/>
    </source>
</evidence>
<reference evidence="6" key="1">
    <citation type="journal article" date="2016" name="Insect Biochem. Mol. Biol.">
        <title>Multifaceted biological insights from a draft genome sequence of the tobacco hornworm moth, Manduca sexta.</title>
        <authorList>
            <person name="Kanost M.R."/>
            <person name="Arrese E.L."/>
            <person name="Cao X."/>
            <person name="Chen Y.R."/>
            <person name="Chellapilla S."/>
            <person name="Goldsmith M.R."/>
            <person name="Grosse-Wilde E."/>
            <person name="Heckel D.G."/>
            <person name="Herndon N."/>
            <person name="Jiang H."/>
            <person name="Papanicolaou A."/>
            <person name="Qu J."/>
            <person name="Soulages J.L."/>
            <person name="Vogel H."/>
            <person name="Walters J."/>
            <person name="Waterhouse R.M."/>
            <person name="Ahn S.J."/>
            <person name="Almeida F.C."/>
            <person name="An C."/>
            <person name="Aqrawi P."/>
            <person name="Bretschneider A."/>
            <person name="Bryant W.B."/>
            <person name="Bucks S."/>
            <person name="Chao H."/>
            <person name="Chevignon G."/>
            <person name="Christen J.M."/>
            <person name="Clarke D.F."/>
            <person name="Dittmer N.T."/>
            <person name="Ferguson L.C.F."/>
            <person name="Garavelou S."/>
            <person name="Gordon K.H.J."/>
            <person name="Gunaratna R.T."/>
            <person name="Han Y."/>
            <person name="Hauser F."/>
            <person name="He Y."/>
            <person name="Heidel-Fischer H."/>
            <person name="Hirsh A."/>
            <person name="Hu Y."/>
            <person name="Jiang H."/>
            <person name="Kalra D."/>
            <person name="Klinner C."/>
            <person name="Konig C."/>
            <person name="Kovar C."/>
            <person name="Kroll A.R."/>
            <person name="Kuwar S.S."/>
            <person name="Lee S.L."/>
            <person name="Lehman R."/>
            <person name="Li K."/>
            <person name="Li Z."/>
            <person name="Liang H."/>
            <person name="Lovelace S."/>
            <person name="Lu Z."/>
            <person name="Mansfield J.H."/>
            <person name="McCulloch K.J."/>
            <person name="Mathew T."/>
            <person name="Morton B."/>
            <person name="Muzny D.M."/>
            <person name="Neunemann D."/>
            <person name="Ongeri F."/>
            <person name="Pauchet Y."/>
            <person name="Pu L.L."/>
            <person name="Pyrousis I."/>
            <person name="Rao X.J."/>
            <person name="Redding A."/>
            <person name="Roesel C."/>
            <person name="Sanchez-Gracia A."/>
            <person name="Schaack S."/>
            <person name="Shukla A."/>
            <person name="Tetreau G."/>
            <person name="Wang Y."/>
            <person name="Xiong G.H."/>
            <person name="Traut W."/>
            <person name="Walsh T.K."/>
            <person name="Worley K.C."/>
            <person name="Wu D."/>
            <person name="Wu W."/>
            <person name="Wu Y.Q."/>
            <person name="Zhang X."/>
            <person name="Zou Z."/>
            <person name="Zucker H."/>
            <person name="Briscoe A.D."/>
            <person name="Burmester T."/>
            <person name="Clem R.J."/>
            <person name="Feyereisen R."/>
            <person name="Grimmelikhuijzen C.J.P."/>
            <person name="Hamodrakas S.J."/>
            <person name="Hansson B.S."/>
            <person name="Huguet E."/>
            <person name="Jermiin L.S."/>
            <person name="Lan Q."/>
            <person name="Lehman H.K."/>
            <person name="Lorenzen M."/>
            <person name="Merzendorfer H."/>
            <person name="Michalopoulos I."/>
            <person name="Morton D.B."/>
            <person name="Muthukrishnan S."/>
            <person name="Oakeshott J.G."/>
            <person name="Palmer W."/>
            <person name="Park Y."/>
            <person name="Passarelli A.L."/>
            <person name="Rozas J."/>
            <person name="Schwartz L.M."/>
            <person name="Smith W."/>
            <person name="Southgate A."/>
            <person name="Vilcinskas A."/>
            <person name="Vogt R."/>
            <person name="Wang P."/>
            <person name="Werren J."/>
            <person name="Yu X.Q."/>
            <person name="Zhou J.J."/>
            <person name="Brown S.J."/>
            <person name="Scherer S.E."/>
            <person name="Richards S."/>
            <person name="Blissard G.W."/>
        </authorList>
    </citation>
    <scope>NUCLEOTIDE SEQUENCE</scope>
</reference>
<comment type="caution">
    <text evidence="6">The sequence shown here is derived from an EMBL/GenBank/DDBJ whole genome shotgun (WGS) entry which is preliminary data.</text>
</comment>
<dbReference type="InterPro" id="IPR009003">
    <property type="entry name" value="Peptidase_S1_PA"/>
</dbReference>
<dbReference type="Gene3D" id="2.40.10.10">
    <property type="entry name" value="Trypsin-like serine proteases"/>
    <property type="match status" value="1"/>
</dbReference>
<dbReference type="Proteomes" id="UP000791440">
    <property type="component" value="Unassembled WGS sequence"/>
</dbReference>
<keyword evidence="1" id="KW-1015">Disulfide bond</keyword>
<dbReference type="InterPro" id="IPR001254">
    <property type="entry name" value="Trypsin_dom"/>
</dbReference>
<evidence type="ECO:0000256" key="4">
    <source>
        <dbReference type="SAM" id="SignalP"/>
    </source>
</evidence>
<dbReference type="SUPFAM" id="SSF50494">
    <property type="entry name" value="Trypsin-like serine proteases"/>
    <property type="match status" value="1"/>
</dbReference>
<evidence type="ECO:0000259" key="5">
    <source>
        <dbReference type="PROSITE" id="PS50240"/>
    </source>
</evidence>
<dbReference type="InterPro" id="IPR051487">
    <property type="entry name" value="Ser/Thr_Proteases_Immune/Dev"/>
</dbReference>
<evidence type="ECO:0000313" key="6">
    <source>
        <dbReference type="EMBL" id="KAG6450787.1"/>
    </source>
</evidence>
<feature type="region of interest" description="Disordered" evidence="3">
    <location>
        <begin position="355"/>
        <end position="382"/>
    </location>
</feature>
<evidence type="ECO:0000256" key="1">
    <source>
        <dbReference type="ARBA" id="ARBA00023157"/>
    </source>
</evidence>
<feature type="chain" id="PRO_5037203511" description="Peptidase S1 domain-containing protein" evidence="4">
    <location>
        <begin position="22"/>
        <end position="433"/>
    </location>
</feature>
<evidence type="ECO:0000313" key="7">
    <source>
        <dbReference type="Proteomes" id="UP000791440"/>
    </source>
</evidence>
<dbReference type="PANTHER" id="PTHR24256">
    <property type="entry name" value="TRYPTASE-RELATED"/>
    <property type="match status" value="1"/>
</dbReference>
<dbReference type="SMART" id="SM00020">
    <property type="entry name" value="Tryp_SPc"/>
    <property type="match status" value="1"/>
</dbReference>